<reference evidence="1 2" key="1">
    <citation type="journal article" date="2014" name="Genome Announc.">
        <title>Draft Genome Sequence of Bacteroides reticulotermitis Strain JCM 10512T, Isolated from the Gut of a Termite.</title>
        <authorList>
            <person name="Yuki M."/>
            <person name="Oshima K."/>
            <person name="Suda W."/>
            <person name="Sakamoto M."/>
            <person name="Iida T."/>
            <person name="Hattori M."/>
            <person name="Ohkuma M."/>
        </authorList>
    </citation>
    <scope>NUCLEOTIDE SEQUENCE [LARGE SCALE GENOMIC DNA]</scope>
    <source>
        <strain evidence="1 2">JCM 10512</strain>
    </source>
</reference>
<comment type="caution">
    <text evidence="1">The sequence shown here is derived from an EMBL/GenBank/DDBJ whole genome shotgun (WGS) entry which is preliminary data.</text>
</comment>
<dbReference type="AlphaFoldDB" id="W4UUH1"/>
<keyword evidence="1" id="KW-0378">Hydrolase</keyword>
<dbReference type="STRING" id="1445607.JCM10512_2607"/>
<dbReference type="Proteomes" id="UP000019131">
    <property type="component" value="Unassembled WGS sequence"/>
</dbReference>
<gene>
    <name evidence="1" type="ORF">JCM10512_2607</name>
</gene>
<dbReference type="GO" id="GO:0016787">
    <property type="term" value="F:hydrolase activity"/>
    <property type="evidence" value="ECO:0007669"/>
    <property type="project" value="UniProtKB-KW"/>
</dbReference>
<name>W4UUH1_9BACE</name>
<dbReference type="EMBL" id="BAIV01000015">
    <property type="protein sequence ID" value="GAE84273.1"/>
    <property type="molecule type" value="Genomic_DNA"/>
</dbReference>
<accession>W4UUH1</accession>
<protein>
    <submittedName>
        <fullName evidence="1">Carbon-nitrogen hydrolase</fullName>
    </submittedName>
</protein>
<evidence type="ECO:0000313" key="2">
    <source>
        <dbReference type="Proteomes" id="UP000019131"/>
    </source>
</evidence>
<keyword evidence="2" id="KW-1185">Reference proteome</keyword>
<evidence type="ECO:0000313" key="1">
    <source>
        <dbReference type="EMBL" id="GAE84273.1"/>
    </source>
</evidence>
<sequence length="57" mass="6790">MEQHPIIINKLQIRNLQIEDYAQLSQSFTRVYSDGSDVFWTHKQIETLIKIFPEGRL</sequence>
<organism evidence="1 2">
    <name type="scientific">Bacteroides reticulotermitis JCM 10512</name>
    <dbReference type="NCBI Taxonomy" id="1445607"/>
    <lineage>
        <taxon>Bacteria</taxon>
        <taxon>Pseudomonadati</taxon>
        <taxon>Bacteroidota</taxon>
        <taxon>Bacteroidia</taxon>
        <taxon>Bacteroidales</taxon>
        <taxon>Bacteroidaceae</taxon>
        <taxon>Bacteroides</taxon>
    </lineage>
</organism>
<proteinExistence type="predicted"/>